<dbReference type="SUPFAM" id="SSF46785">
    <property type="entry name" value="Winged helix' DNA-binding domain"/>
    <property type="match status" value="1"/>
</dbReference>
<dbReference type="Pfam" id="PF08220">
    <property type="entry name" value="HTH_DeoR"/>
    <property type="match status" value="1"/>
</dbReference>
<proteinExistence type="predicted"/>
<gene>
    <name evidence="5" type="ORF">H7B67_19335</name>
</gene>
<dbReference type="SMART" id="SM01134">
    <property type="entry name" value="DeoRC"/>
    <property type="match status" value="1"/>
</dbReference>
<keyword evidence="6" id="KW-1185">Reference proteome</keyword>
<protein>
    <submittedName>
        <fullName evidence="5">DeoR/GlpR transcriptional regulator</fullName>
    </submittedName>
</protein>
<accession>A0A841SYE6</accession>
<evidence type="ECO:0000313" key="5">
    <source>
        <dbReference type="EMBL" id="MBB6636282.1"/>
    </source>
</evidence>
<dbReference type="RefSeq" id="WP_185121496.1">
    <property type="nucleotide sequence ID" value="NZ_JACJVQ010000017.1"/>
</dbReference>
<dbReference type="InterPro" id="IPR037171">
    <property type="entry name" value="NagB/RpiA_transferase-like"/>
</dbReference>
<dbReference type="InterPro" id="IPR018356">
    <property type="entry name" value="Tscrpt_reg_HTH_DeoR_CS"/>
</dbReference>
<keyword evidence="2" id="KW-0238">DNA-binding</keyword>
<dbReference type="InterPro" id="IPR036390">
    <property type="entry name" value="WH_DNA-bd_sf"/>
</dbReference>
<dbReference type="PRINTS" id="PR00037">
    <property type="entry name" value="HTHLACR"/>
</dbReference>
<dbReference type="PROSITE" id="PS00894">
    <property type="entry name" value="HTH_DEOR_1"/>
    <property type="match status" value="1"/>
</dbReference>
<dbReference type="AlphaFoldDB" id="A0A841SYE6"/>
<sequence length="249" mass="27523">MSRNRESEILRYLSKKSPITVEELVGLLQVSEATVRRDLVQLENQGLILKRRGEVSLPGLGVEPVFNQRLNQNAVPKQRIAQYAAGQIAEGEVIALDVGTTTAALAKELLKRKGMTIFTYSLQIASILSRSQHNVYVIGGGFRKQEMSMVGSLAIEMIKQFHFDRFYLGLGGFSKEEGPTDYAIEEVEIKRALIERSKRVVALADGSKYGMTSLVKVCEYDDIDELVTNEPDGVSLADELGLGDKVTLV</sequence>
<evidence type="ECO:0000256" key="1">
    <source>
        <dbReference type="ARBA" id="ARBA00023015"/>
    </source>
</evidence>
<dbReference type="SUPFAM" id="SSF100950">
    <property type="entry name" value="NagB/RpiA/CoA transferase-like"/>
    <property type="match status" value="1"/>
</dbReference>
<dbReference type="Proteomes" id="UP000535838">
    <property type="component" value="Unassembled WGS sequence"/>
</dbReference>
<dbReference type="InterPro" id="IPR001034">
    <property type="entry name" value="DeoR_HTH"/>
</dbReference>
<dbReference type="InterPro" id="IPR014036">
    <property type="entry name" value="DeoR-like_C"/>
</dbReference>
<dbReference type="GO" id="GO:0003677">
    <property type="term" value="F:DNA binding"/>
    <property type="evidence" value="ECO:0007669"/>
    <property type="project" value="UniProtKB-KW"/>
</dbReference>
<name>A0A841SYE6_9BACL</name>
<dbReference type="Pfam" id="PF00455">
    <property type="entry name" value="DeoRC"/>
    <property type="match status" value="1"/>
</dbReference>
<dbReference type="InterPro" id="IPR050313">
    <property type="entry name" value="Carb_Metab_HTH_regulators"/>
</dbReference>
<keyword evidence="1" id="KW-0805">Transcription regulation</keyword>
<comment type="caution">
    <text evidence="5">The sequence shown here is derived from an EMBL/GenBank/DDBJ whole genome shotgun (WGS) entry which is preliminary data.</text>
</comment>
<evidence type="ECO:0000256" key="3">
    <source>
        <dbReference type="ARBA" id="ARBA00023163"/>
    </source>
</evidence>
<dbReference type="GO" id="GO:0003700">
    <property type="term" value="F:DNA-binding transcription factor activity"/>
    <property type="evidence" value="ECO:0007669"/>
    <property type="project" value="InterPro"/>
</dbReference>
<dbReference type="EMBL" id="JACJVQ010000017">
    <property type="protein sequence ID" value="MBB6636282.1"/>
    <property type="molecule type" value="Genomic_DNA"/>
</dbReference>
<organism evidence="5 6">
    <name type="scientific">Cohnella thailandensis</name>
    <dbReference type="NCBI Taxonomy" id="557557"/>
    <lineage>
        <taxon>Bacteria</taxon>
        <taxon>Bacillati</taxon>
        <taxon>Bacillota</taxon>
        <taxon>Bacilli</taxon>
        <taxon>Bacillales</taxon>
        <taxon>Paenibacillaceae</taxon>
        <taxon>Cohnella</taxon>
    </lineage>
</organism>
<dbReference type="InterPro" id="IPR011991">
    <property type="entry name" value="ArsR-like_HTH"/>
</dbReference>
<keyword evidence="3" id="KW-0804">Transcription</keyword>
<evidence type="ECO:0000259" key="4">
    <source>
        <dbReference type="PROSITE" id="PS51000"/>
    </source>
</evidence>
<dbReference type="CDD" id="cd00090">
    <property type="entry name" value="HTH_ARSR"/>
    <property type="match status" value="1"/>
</dbReference>
<dbReference type="InterPro" id="IPR036388">
    <property type="entry name" value="WH-like_DNA-bd_sf"/>
</dbReference>
<dbReference type="Gene3D" id="1.10.10.10">
    <property type="entry name" value="Winged helix-like DNA-binding domain superfamily/Winged helix DNA-binding domain"/>
    <property type="match status" value="1"/>
</dbReference>
<evidence type="ECO:0000256" key="2">
    <source>
        <dbReference type="ARBA" id="ARBA00023125"/>
    </source>
</evidence>
<dbReference type="SMART" id="SM00420">
    <property type="entry name" value="HTH_DEOR"/>
    <property type="match status" value="1"/>
</dbReference>
<reference evidence="5 6" key="1">
    <citation type="submission" date="2020-08" db="EMBL/GenBank/DDBJ databases">
        <title>Cohnella phylogeny.</title>
        <authorList>
            <person name="Dunlap C."/>
        </authorList>
    </citation>
    <scope>NUCLEOTIDE SEQUENCE [LARGE SCALE GENOMIC DNA]</scope>
    <source>
        <strain evidence="5 6">DSM 25241</strain>
    </source>
</reference>
<dbReference type="PROSITE" id="PS51000">
    <property type="entry name" value="HTH_DEOR_2"/>
    <property type="match status" value="1"/>
</dbReference>
<dbReference type="PANTHER" id="PTHR30363">
    <property type="entry name" value="HTH-TYPE TRANSCRIPTIONAL REGULATOR SRLR-RELATED"/>
    <property type="match status" value="1"/>
</dbReference>
<dbReference type="PANTHER" id="PTHR30363:SF44">
    <property type="entry name" value="AGA OPERON TRANSCRIPTIONAL REPRESSOR-RELATED"/>
    <property type="match status" value="1"/>
</dbReference>
<feature type="domain" description="HTH deoR-type" evidence="4">
    <location>
        <begin position="2"/>
        <end position="57"/>
    </location>
</feature>
<evidence type="ECO:0000313" key="6">
    <source>
        <dbReference type="Proteomes" id="UP000535838"/>
    </source>
</evidence>